<reference evidence="1 2" key="1">
    <citation type="journal article" date="2018" name="Sci. Rep.">
        <title>Genomic signatures of local adaptation to the degree of environmental predictability in rotifers.</title>
        <authorList>
            <person name="Franch-Gras L."/>
            <person name="Hahn C."/>
            <person name="Garcia-Roger E.M."/>
            <person name="Carmona M.J."/>
            <person name="Serra M."/>
            <person name="Gomez A."/>
        </authorList>
    </citation>
    <scope>NUCLEOTIDE SEQUENCE [LARGE SCALE GENOMIC DNA]</scope>
    <source>
        <strain evidence="1">HYR1</strain>
    </source>
</reference>
<accession>A0A3M7P7I2</accession>
<proteinExistence type="predicted"/>
<keyword evidence="2" id="KW-1185">Reference proteome</keyword>
<dbReference type="AlphaFoldDB" id="A0A3M7P7I2"/>
<protein>
    <submittedName>
        <fullName evidence="1">Uncharacterized protein</fullName>
    </submittedName>
</protein>
<organism evidence="1 2">
    <name type="scientific">Brachionus plicatilis</name>
    <name type="common">Marine rotifer</name>
    <name type="synonym">Brachionus muelleri</name>
    <dbReference type="NCBI Taxonomy" id="10195"/>
    <lineage>
        <taxon>Eukaryota</taxon>
        <taxon>Metazoa</taxon>
        <taxon>Spiralia</taxon>
        <taxon>Gnathifera</taxon>
        <taxon>Rotifera</taxon>
        <taxon>Eurotatoria</taxon>
        <taxon>Monogononta</taxon>
        <taxon>Pseudotrocha</taxon>
        <taxon>Ploima</taxon>
        <taxon>Brachionidae</taxon>
        <taxon>Brachionus</taxon>
    </lineage>
</organism>
<comment type="caution">
    <text evidence="1">The sequence shown here is derived from an EMBL/GenBank/DDBJ whole genome shotgun (WGS) entry which is preliminary data.</text>
</comment>
<dbReference type="EMBL" id="REGN01012636">
    <property type="protein sequence ID" value="RMZ95045.1"/>
    <property type="molecule type" value="Genomic_DNA"/>
</dbReference>
<gene>
    <name evidence="1" type="ORF">BpHYR1_045824</name>
</gene>
<dbReference type="Proteomes" id="UP000276133">
    <property type="component" value="Unassembled WGS sequence"/>
</dbReference>
<name>A0A3M7P7I2_BRAPC</name>
<evidence type="ECO:0000313" key="2">
    <source>
        <dbReference type="Proteomes" id="UP000276133"/>
    </source>
</evidence>
<sequence length="117" mass="14188">MACRMQKIPEIARNIKFSLLISLKKKIIKRYFKRILKKNELIQLLELYSSNDYEYEELLNFLKFSIFGKKTFFQKILNFELAVYQILPKLSQNPENLRTFIINQIFRLDNKINNLIH</sequence>
<evidence type="ECO:0000313" key="1">
    <source>
        <dbReference type="EMBL" id="RMZ95045.1"/>
    </source>
</evidence>